<evidence type="ECO:0000313" key="2">
    <source>
        <dbReference type="Proteomes" id="UP000268094"/>
    </source>
</evidence>
<dbReference type="EMBL" id="RAVZ01000440">
    <property type="protein sequence ID" value="RKG72898.1"/>
    <property type="molecule type" value="Genomic_DNA"/>
</dbReference>
<comment type="caution">
    <text evidence="1">The sequence shown here is derived from an EMBL/GenBank/DDBJ whole genome shotgun (WGS) entry which is preliminary data.</text>
</comment>
<dbReference type="AlphaFoldDB" id="A0A3A8HQV5"/>
<dbReference type="SUPFAM" id="SSF55718">
    <property type="entry name" value="SCP-like"/>
    <property type="match status" value="1"/>
</dbReference>
<name>A0A3A8HQV5_9BACT</name>
<evidence type="ECO:0000313" key="1">
    <source>
        <dbReference type="EMBL" id="RKG72898.1"/>
    </source>
</evidence>
<accession>A0A3A8HQV5</accession>
<dbReference type="RefSeq" id="WP_120545340.1">
    <property type="nucleotide sequence ID" value="NZ_RAVZ01000440.1"/>
</dbReference>
<sequence length="141" mass="15754">MPKFPSKEWLDEAVRLTNSDPECAMAGKGWKGDFGAIIDAEPGKLAKPFVVHVVPGDCRIEKARVLSDPDDLEELEPVYLARAPYSVWKQLLLGTLDPVDAVLKRRISMKGDLQPLIERMRYKGIADRVFASLKTEFPDGT</sequence>
<evidence type="ECO:0008006" key="3">
    <source>
        <dbReference type="Google" id="ProtNLM"/>
    </source>
</evidence>
<reference evidence="2" key="1">
    <citation type="submission" date="2018-09" db="EMBL/GenBank/DDBJ databases">
        <authorList>
            <person name="Livingstone P.G."/>
            <person name="Whitworth D.E."/>
        </authorList>
    </citation>
    <scope>NUCLEOTIDE SEQUENCE [LARGE SCALE GENOMIC DNA]</scope>
    <source>
        <strain evidence="2">CA054A</strain>
    </source>
</reference>
<dbReference type="Gene3D" id="3.30.1050.10">
    <property type="entry name" value="SCP2 sterol-binding domain"/>
    <property type="match status" value="1"/>
</dbReference>
<keyword evidence="2" id="KW-1185">Reference proteome</keyword>
<organism evidence="1 2">
    <name type="scientific">Corallococcus terminator</name>
    <dbReference type="NCBI Taxonomy" id="2316733"/>
    <lineage>
        <taxon>Bacteria</taxon>
        <taxon>Pseudomonadati</taxon>
        <taxon>Myxococcota</taxon>
        <taxon>Myxococcia</taxon>
        <taxon>Myxococcales</taxon>
        <taxon>Cystobacterineae</taxon>
        <taxon>Myxococcaceae</taxon>
        <taxon>Corallococcus</taxon>
    </lineage>
</organism>
<dbReference type="InterPro" id="IPR036527">
    <property type="entry name" value="SCP2_sterol-bd_dom_sf"/>
</dbReference>
<dbReference type="OrthoDB" id="5381797at2"/>
<dbReference type="Proteomes" id="UP000268094">
    <property type="component" value="Unassembled WGS sequence"/>
</dbReference>
<proteinExistence type="predicted"/>
<gene>
    <name evidence="1" type="ORF">D7V88_37385</name>
</gene>
<protein>
    <recommendedName>
        <fullName evidence="3">Fis family transcriptional regulator</fullName>
    </recommendedName>
</protein>